<feature type="domain" description="dATP/dGTP diphosphohydrolase N-terminal" evidence="1">
    <location>
        <begin position="117"/>
        <end position="215"/>
    </location>
</feature>
<dbReference type="Pfam" id="PF18909">
    <property type="entry name" value="dGTP_diPhyd_N"/>
    <property type="match status" value="1"/>
</dbReference>
<dbReference type="InterPro" id="IPR044038">
    <property type="entry name" value="dATP/dGTP_diPOhydrolase_N"/>
</dbReference>
<dbReference type="Pfam" id="PF14359">
    <property type="entry name" value="DUF4406"/>
    <property type="match status" value="1"/>
</dbReference>
<dbReference type="SUPFAM" id="SSF52309">
    <property type="entry name" value="N-(deoxy)ribosyltransferase-like"/>
    <property type="match status" value="1"/>
</dbReference>
<organism evidence="2">
    <name type="scientific">uncultured Caudovirales phage</name>
    <dbReference type="NCBI Taxonomy" id="2100421"/>
    <lineage>
        <taxon>Viruses</taxon>
        <taxon>Duplodnaviria</taxon>
        <taxon>Heunggongvirae</taxon>
        <taxon>Uroviricota</taxon>
        <taxon>Caudoviricetes</taxon>
        <taxon>Peduoviridae</taxon>
        <taxon>Maltschvirus</taxon>
        <taxon>Maltschvirus maltsch</taxon>
    </lineage>
</organism>
<name>A0A6J5LQ71_9CAUD</name>
<proteinExistence type="predicted"/>
<dbReference type="EMBL" id="LR796550">
    <property type="protein sequence ID" value="CAB4150833.1"/>
    <property type="molecule type" value="Genomic_DNA"/>
</dbReference>
<dbReference type="Gene3D" id="3.40.50.10400">
    <property type="entry name" value="Hypothetical protein PA1492"/>
    <property type="match status" value="1"/>
</dbReference>
<evidence type="ECO:0000313" key="2">
    <source>
        <dbReference type="EMBL" id="CAB4135932.1"/>
    </source>
</evidence>
<dbReference type="EMBL" id="LR797293">
    <property type="protein sequence ID" value="CAB4199575.1"/>
    <property type="molecule type" value="Genomic_DNA"/>
</dbReference>
<gene>
    <name evidence="4" type="ORF">UFOVP1350_2</name>
    <name evidence="2" type="ORF">UFOVP301_35</name>
    <name evidence="3" type="ORF">UFOVP576_36</name>
</gene>
<protein>
    <recommendedName>
        <fullName evidence="1">dATP/dGTP diphosphohydrolase N-terminal domain-containing protein</fullName>
    </recommendedName>
</protein>
<evidence type="ECO:0000259" key="1">
    <source>
        <dbReference type="Pfam" id="PF18909"/>
    </source>
</evidence>
<sequence length="216" mass="24024">MRSIYIAGPMTGYAKFNFPAFDAARDYLERDWNVISPADMDRELGFDAAVDEVTAEFLRDAMRRDINAIMAVDAVYALAGWEQSKGASAEVALAEWRGIPVYYEKVPELVGDPAGNDPKGEIGKTKAPMWLLPPVALRAISWVHGLGSVKYGPWNWRKTKVCASTYISAIHRHLAAWHEGQDTDDESGQSHLAHIGACCNILMDAQHHNRLDDDRP</sequence>
<reference evidence="2" key="1">
    <citation type="submission" date="2020-04" db="EMBL/GenBank/DDBJ databases">
        <authorList>
            <person name="Chiriac C."/>
            <person name="Salcher M."/>
            <person name="Ghai R."/>
            <person name="Kavagutti S V."/>
        </authorList>
    </citation>
    <scope>NUCLEOTIDE SEQUENCE</scope>
</reference>
<evidence type="ECO:0000313" key="4">
    <source>
        <dbReference type="EMBL" id="CAB4199575.1"/>
    </source>
</evidence>
<dbReference type="InterPro" id="IPR025518">
    <property type="entry name" value="DUF4406"/>
</dbReference>
<dbReference type="EMBL" id="LR796308">
    <property type="protein sequence ID" value="CAB4135932.1"/>
    <property type="molecule type" value="Genomic_DNA"/>
</dbReference>
<accession>A0A6J5LQ71</accession>
<evidence type="ECO:0000313" key="3">
    <source>
        <dbReference type="EMBL" id="CAB4150833.1"/>
    </source>
</evidence>